<dbReference type="InterPro" id="IPR039010">
    <property type="entry name" value="Synaptotagmin_SMP"/>
</dbReference>
<keyword evidence="9" id="KW-0445">Lipid transport</keyword>
<dbReference type="InterPro" id="IPR035892">
    <property type="entry name" value="C2_domain_sf"/>
</dbReference>
<dbReference type="CDD" id="cd21677">
    <property type="entry name" value="SMP_SYT"/>
    <property type="match status" value="1"/>
</dbReference>
<dbReference type="SUPFAM" id="SSF49562">
    <property type="entry name" value="C2 domain (Calcium/lipid-binding domain, CaLB)"/>
    <property type="match status" value="1"/>
</dbReference>
<evidence type="ECO:0000256" key="11">
    <source>
        <dbReference type="ARBA" id="ARBA00023136"/>
    </source>
</evidence>
<dbReference type="GO" id="GO:0006869">
    <property type="term" value="P:lipid transport"/>
    <property type="evidence" value="ECO:0007669"/>
    <property type="project" value="UniProtKB-KW"/>
</dbReference>
<dbReference type="CDD" id="cd00030">
    <property type="entry name" value="C2"/>
    <property type="match status" value="1"/>
</dbReference>
<dbReference type="PROSITE" id="PS51847">
    <property type="entry name" value="SMP"/>
    <property type="match status" value="1"/>
</dbReference>
<evidence type="ECO:0000256" key="3">
    <source>
        <dbReference type="ARBA" id="ARBA00022448"/>
    </source>
</evidence>
<comment type="subcellular location">
    <subcellularLocation>
        <location evidence="1">Membrane</location>
        <topology evidence="1">Single-pass membrane protein</topology>
    </subcellularLocation>
</comment>
<dbReference type="InterPro" id="IPR045050">
    <property type="entry name" value="Synaptotagmin_plant"/>
</dbReference>
<proteinExistence type="inferred from homology"/>
<protein>
    <submittedName>
        <fullName evidence="14">Uncharacterized protein</fullName>
    </submittedName>
</protein>
<name>A0A8T2VGB1_CERRI</name>
<gene>
    <name evidence="14" type="ORF">KP509_01G110500</name>
</gene>
<keyword evidence="8" id="KW-1133">Transmembrane helix</keyword>
<dbReference type="GO" id="GO:0016020">
    <property type="term" value="C:membrane"/>
    <property type="evidence" value="ECO:0007669"/>
    <property type="project" value="UniProtKB-SubCell"/>
</dbReference>
<keyword evidence="11" id="KW-0472">Membrane</keyword>
<comment type="caution">
    <text evidence="14">The sequence shown here is derived from an EMBL/GenBank/DDBJ whole genome shotgun (WGS) entry which is preliminary data.</text>
</comment>
<keyword evidence="4" id="KW-0812">Transmembrane</keyword>
<dbReference type="Proteomes" id="UP000825935">
    <property type="component" value="Chromosome 1"/>
</dbReference>
<dbReference type="GO" id="GO:0008289">
    <property type="term" value="F:lipid binding"/>
    <property type="evidence" value="ECO:0007669"/>
    <property type="project" value="UniProtKB-KW"/>
</dbReference>
<dbReference type="GO" id="GO:0046872">
    <property type="term" value="F:metal ion binding"/>
    <property type="evidence" value="ECO:0007669"/>
    <property type="project" value="UniProtKB-KW"/>
</dbReference>
<evidence type="ECO:0000256" key="7">
    <source>
        <dbReference type="ARBA" id="ARBA00022837"/>
    </source>
</evidence>
<keyword evidence="10" id="KW-0446">Lipid-binding</keyword>
<keyword evidence="7" id="KW-0106">Calcium</keyword>
<keyword evidence="15" id="KW-1185">Reference proteome</keyword>
<comment type="similarity">
    <text evidence="2">Belongs to the synaptotagmin family.</text>
</comment>
<dbReference type="AlphaFoldDB" id="A0A8T2VGB1"/>
<dbReference type="PANTHER" id="PTHR10774:SF190">
    <property type="entry name" value="C2 CALCIUM_LIPID-BINDING ENDONUCLEASE_EXONUCLEASE_PHOSPHATASE-RELATED"/>
    <property type="match status" value="1"/>
</dbReference>
<dbReference type="Pfam" id="PF00168">
    <property type="entry name" value="C2"/>
    <property type="match status" value="1"/>
</dbReference>
<sequence length="464" mass="51778">MGLVFGMLMGFVTGLFLVAAWSSNMAFHSIMRLSKTIDLFVLGQINQDEVKKLCSQSYPMWLSFPTFERVKWLNKMLEKLWPSIALAGSESMKGNIEPMLMMYCPSGFKMQISKLFLGDIAPQIEGIKLHPIQSAQLVMDLDFKWGGDPDIILGVHTPVGTIVLIQLENLRLFSHVRVIFKLAEDIPCISGMAISLLCEPKPVLHYTLKPIGGSICSIPGVSEIIKDVVDNLVSDNFQWPNRIILPCSIKPADLSDLELKLQGRLDVTIIRAFSLKNTDTFGRLDPYVLAYVRVLFKKKTKVIQNNPNPEWNETFTFNVEDQERELLVLQVFDADMGSDKLHGIAIYPLRNLSTDKSTELSLQLQPPPNWEAVQEDENLGSILVNVCYHRFTEEEQRAAMDAEQELLKEKKKEAEANILNGTVDTLEGAGRFVVGGIESGAGIMSSGIGKAGKFVTSSFTYLVS</sequence>
<feature type="domain" description="SMP-LTD" evidence="13">
    <location>
        <begin position="66"/>
        <end position="248"/>
    </location>
</feature>
<evidence type="ECO:0000259" key="12">
    <source>
        <dbReference type="PROSITE" id="PS50004"/>
    </source>
</evidence>
<evidence type="ECO:0000256" key="4">
    <source>
        <dbReference type="ARBA" id="ARBA00022692"/>
    </source>
</evidence>
<dbReference type="OrthoDB" id="67700at2759"/>
<dbReference type="GO" id="GO:0005783">
    <property type="term" value="C:endoplasmic reticulum"/>
    <property type="evidence" value="ECO:0007669"/>
    <property type="project" value="TreeGrafter"/>
</dbReference>
<dbReference type="PANTHER" id="PTHR10774">
    <property type="entry name" value="EXTENDED SYNAPTOTAGMIN-RELATED"/>
    <property type="match status" value="1"/>
</dbReference>
<evidence type="ECO:0000256" key="9">
    <source>
        <dbReference type="ARBA" id="ARBA00023055"/>
    </source>
</evidence>
<dbReference type="PROSITE" id="PS50004">
    <property type="entry name" value="C2"/>
    <property type="match status" value="1"/>
</dbReference>
<keyword evidence="3" id="KW-0813">Transport</keyword>
<dbReference type="InterPro" id="IPR000008">
    <property type="entry name" value="C2_dom"/>
</dbReference>
<keyword evidence="5" id="KW-0479">Metal-binding</keyword>
<evidence type="ECO:0000313" key="15">
    <source>
        <dbReference type="Proteomes" id="UP000825935"/>
    </source>
</evidence>
<evidence type="ECO:0000256" key="6">
    <source>
        <dbReference type="ARBA" id="ARBA00022737"/>
    </source>
</evidence>
<evidence type="ECO:0000256" key="10">
    <source>
        <dbReference type="ARBA" id="ARBA00023121"/>
    </source>
</evidence>
<reference evidence="14" key="1">
    <citation type="submission" date="2021-08" db="EMBL/GenBank/DDBJ databases">
        <title>WGS assembly of Ceratopteris richardii.</title>
        <authorList>
            <person name="Marchant D.B."/>
            <person name="Chen G."/>
            <person name="Jenkins J."/>
            <person name="Shu S."/>
            <person name="Leebens-Mack J."/>
            <person name="Grimwood J."/>
            <person name="Schmutz J."/>
            <person name="Soltis P."/>
            <person name="Soltis D."/>
            <person name="Chen Z.-H."/>
        </authorList>
    </citation>
    <scope>NUCLEOTIDE SEQUENCE</scope>
    <source>
        <strain evidence="14">Whitten #5841</strain>
        <tissue evidence="14">Leaf</tissue>
    </source>
</reference>
<accession>A0A8T2VGB1</accession>
<dbReference type="Gene3D" id="2.60.40.150">
    <property type="entry name" value="C2 domain"/>
    <property type="match status" value="1"/>
</dbReference>
<organism evidence="14 15">
    <name type="scientific">Ceratopteris richardii</name>
    <name type="common">Triangle waterfern</name>
    <dbReference type="NCBI Taxonomy" id="49495"/>
    <lineage>
        <taxon>Eukaryota</taxon>
        <taxon>Viridiplantae</taxon>
        <taxon>Streptophyta</taxon>
        <taxon>Embryophyta</taxon>
        <taxon>Tracheophyta</taxon>
        <taxon>Polypodiopsida</taxon>
        <taxon>Polypodiidae</taxon>
        <taxon>Polypodiales</taxon>
        <taxon>Pteridineae</taxon>
        <taxon>Pteridaceae</taxon>
        <taxon>Parkerioideae</taxon>
        <taxon>Ceratopteris</taxon>
    </lineage>
</organism>
<dbReference type="OMA" id="TRGHQID"/>
<evidence type="ECO:0000256" key="1">
    <source>
        <dbReference type="ARBA" id="ARBA00004167"/>
    </source>
</evidence>
<evidence type="ECO:0000256" key="5">
    <source>
        <dbReference type="ARBA" id="ARBA00022723"/>
    </source>
</evidence>
<dbReference type="InterPro" id="IPR031468">
    <property type="entry name" value="SMP_LBD"/>
</dbReference>
<evidence type="ECO:0000256" key="8">
    <source>
        <dbReference type="ARBA" id="ARBA00022989"/>
    </source>
</evidence>
<evidence type="ECO:0000313" key="14">
    <source>
        <dbReference type="EMBL" id="KAH7447531.1"/>
    </source>
</evidence>
<keyword evidence="6" id="KW-0677">Repeat</keyword>
<dbReference type="Pfam" id="PF17047">
    <property type="entry name" value="SMP_LBD"/>
    <property type="match status" value="1"/>
</dbReference>
<feature type="domain" description="C2" evidence="12">
    <location>
        <begin position="246"/>
        <end position="362"/>
    </location>
</feature>
<evidence type="ECO:0000256" key="2">
    <source>
        <dbReference type="ARBA" id="ARBA00006996"/>
    </source>
</evidence>
<dbReference type="EMBL" id="CM035406">
    <property type="protein sequence ID" value="KAH7447531.1"/>
    <property type="molecule type" value="Genomic_DNA"/>
</dbReference>
<evidence type="ECO:0000259" key="13">
    <source>
        <dbReference type="PROSITE" id="PS51847"/>
    </source>
</evidence>
<dbReference type="SMART" id="SM00239">
    <property type="entry name" value="C2"/>
    <property type="match status" value="1"/>
</dbReference>